<sequence>MKNIFKLGIFAMLLMSAGACNSDDITVLKPSKAAVLATPAEGTVFVFDKTEATEVAATFKWEAAQYDGAPIVVNYEIEMAKSGTNFQNAAVVAVTTDITKALTVGELNSAAMNCGLTPFVPQDADIRIKSYLGEDGIVQYSNAIKITVTAYSAWDNWGLIGSATPNGWNDPDTNLDYDIATKKYSYTGPLTVGEYKFRLDDKWDTNFGDDGNDLTLEAGGANIPVTVAGNYTIIVDFAAKKYTITKN</sequence>
<dbReference type="RefSeq" id="WP_179002584.1">
    <property type="nucleotide sequence ID" value="NZ_JBHSCO010000003.1"/>
</dbReference>
<organism evidence="3 4">
    <name type="scientific">Flavobacterium quisquiliarum</name>
    <dbReference type="NCBI Taxonomy" id="1834436"/>
    <lineage>
        <taxon>Bacteria</taxon>
        <taxon>Pseudomonadati</taxon>
        <taxon>Bacteroidota</taxon>
        <taxon>Flavobacteriia</taxon>
        <taxon>Flavobacteriales</taxon>
        <taxon>Flavobacteriaceae</taxon>
        <taxon>Flavobacterium</taxon>
    </lineage>
</organism>
<comment type="caution">
    <text evidence="3">The sequence shown here is derived from an EMBL/GenBank/DDBJ whole genome shotgun (WGS) entry which is preliminary data.</text>
</comment>
<accession>A0ABV8W4X0</accession>
<gene>
    <name evidence="3" type="ORF">ACFOY0_12485</name>
</gene>
<feature type="domain" description="SusE outer membrane protein" evidence="2">
    <location>
        <begin position="24"/>
        <end position="129"/>
    </location>
</feature>
<dbReference type="Gene3D" id="2.60.40.3620">
    <property type="match status" value="1"/>
</dbReference>
<keyword evidence="4" id="KW-1185">Reference proteome</keyword>
<feature type="chain" id="PRO_5046124124" evidence="1">
    <location>
        <begin position="23"/>
        <end position="247"/>
    </location>
</feature>
<dbReference type="EMBL" id="JBHSCO010000003">
    <property type="protein sequence ID" value="MFC4391814.1"/>
    <property type="molecule type" value="Genomic_DNA"/>
</dbReference>
<protein>
    <submittedName>
        <fullName evidence="3">SusE domain-containing protein</fullName>
    </submittedName>
</protein>
<dbReference type="PROSITE" id="PS51257">
    <property type="entry name" value="PROKAR_LIPOPROTEIN"/>
    <property type="match status" value="1"/>
</dbReference>
<proteinExistence type="predicted"/>
<evidence type="ECO:0000259" key="2">
    <source>
        <dbReference type="Pfam" id="PF14292"/>
    </source>
</evidence>
<keyword evidence="1" id="KW-0732">Signal</keyword>
<dbReference type="CDD" id="cd12956">
    <property type="entry name" value="CBM_SusE-F_like"/>
    <property type="match status" value="1"/>
</dbReference>
<evidence type="ECO:0000313" key="4">
    <source>
        <dbReference type="Proteomes" id="UP001595719"/>
    </source>
</evidence>
<dbReference type="Proteomes" id="UP001595719">
    <property type="component" value="Unassembled WGS sequence"/>
</dbReference>
<feature type="signal peptide" evidence="1">
    <location>
        <begin position="1"/>
        <end position="22"/>
    </location>
</feature>
<dbReference type="Pfam" id="PF14292">
    <property type="entry name" value="SusE"/>
    <property type="match status" value="1"/>
</dbReference>
<evidence type="ECO:0000313" key="3">
    <source>
        <dbReference type="EMBL" id="MFC4391814.1"/>
    </source>
</evidence>
<evidence type="ECO:0000256" key="1">
    <source>
        <dbReference type="SAM" id="SignalP"/>
    </source>
</evidence>
<dbReference type="InterPro" id="IPR025970">
    <property type="entry name" value="SusE"/>
</dbReference>
<name>A0ABV8W4X0_9FLAO</name>
<reference evidence="4" key="1">
    <citation type="journal article" date="2019" name="Int. J. Syst. Evol. Microbiol.">
        <title>The Global Catalogue of Microorganisms (GCM) 10K type strain sequencing project: providing services to taxonomists for standard genome sequencing and annotation.</title>
        <authorList>
            <consortium name="The Broad Institute Genomics Platform"/>
            <consortium name="The Broad Institute Genome Sequencing Center for Infectious Disease"/>
            <person name="Wu L."/>
            <person name="Ma J."/>
        </authorList>
    </citation>
    <scope>NUCLEOTIDE SEQUENCE [LARGE SCALE GENOMIC DNA]</scope>
    <source>
        <strain evidence="4">CGMCC 1.15345</strain>
    </source>
</reference>